<name>X1BQZ6_9ZZZZ</name>
<dbReference type="AlphaFoldDB" id="X1BQZ6"/>
<dbReference type="SUPFAM" id="SSF52540">
    <property type="entry name" value="P-loop containing nucleoside triphosphate hydrolases"/>
    <property type="match status" value="1"/>
</dbReference>
<evidence type="ECO:0008006" key="2">
    <source>
        <dbReference type="Google" id="ProtNLM"/>
    </source>
</evidence>
<organism evidence="1">
    <name type="scientific">marine sediment metagenome</name>
    <dbReference type="NCBI Taxonomy" id="412755"/>
    <lineage>
        <taxon>unclassified sequences</taxon>
        <taxon>metagenomes</taxon>
        <taxon>ecological metagenomes</taxon>
    </lineage>
</organism>
<dbReference type="SUPFAM" id="SSF56731">
    <property type="entry name" value="DNA primase core"/>
    <property type="match status" value="1"/>
</dbReference>
<dbReference type="EMBL" id="BART01000756">
    <property type="protein sequence ID" value="GAG74581.1"/>
    <property type="molecule type" value="Genomic_DNA"/>
</dbReference>
<sequence length="448" mass="50219">GWIKGIKGVRRVLYRLPEVIKANEILIAEGEKDADNLSKIGFTATTCPMGAGKWKPEYNKYLKGKDVVLIPHNDDEGRKHVQQVADSLTGTVKNLKVLDLPDLPDKGDVSDFIESFEDKEQAAETLAKMIEGADPYKQRKSTPTRFTVIELMSMELPEPRWAVPDILPEGCTILAGKPKMGKSIMCLNLALSVATGGLAFGTIEVEKGGVLYLALEDRARRLRDRLTTMLQGGSLPENFHIDTEWPRIQNGEIPGLEKRIKEIPDLRLLIIDTLQIIRPEQTGRQKTQYSIDYDDVIAVKKLADKYDVSILIVLHLRKTQSEDIMDDISGTFGLTGAADGILALKRITGKADAELYITGRDIEAEQYALIFHPDLLCWELLGKAEEVKSTRIRQLIYDTIKEHPTPITPKEIKQITNIPDRSIYWNLKKLCEDGSIEKAIKAGAYKMK</sequence>
<reference evidence="1" key="1">
    <citation type="journal article" date="2014" name="Front. Microbiol.">
        <title>High frequency of phylogenetically diverse reductive dehalogenase-homologous genes in deep subseafloor sedimentary metagenomes.</title>
        <authorList>
            <person name="Kawai M."/>
            <person name="Futagami T."/>
            <person name="Toyoda A."/>
            <person name="Takaki Y."/>
            <person name="Nishi S."/>
            <person name="Hori S."/>
            <person name="Arai W."/>
            <person name="Tsubouchi T."/>
            <person name="Morono Y."/>
            <person name="Uchiyama I."/>
            <person name="Ito T."/>
            <person name="Fujiyama A."/>
            <person name="Inagaki F."/>
            <person name="Takami H."/>
        </authorList>
    </citation>
    <scope>NUCLEOTIDE SEQUENCE</scope>
    <source>
        <strain evidence="1">Expedition CK06-06</strain>
    </source>
</reference>
<dbReference type="SUPFAM" id="SSF46785">
    <property type="entry name" value="Winged helix' DNA-binding domain"/>
    <property type="match status" value="1"/>
</dbReference>
<protein>
    <recommendedName>
        <fullName evidence="2">AAA family ATPase</fullName>
    </recommendedName>
</protein>
<gene>
    <name evidence="1" type="ORF">S01H4_03175</name>
</gene>
<dbReference type="InterPro" id="IPR027417">
    <property type="entry name" value="P-loop_NTPase"/>
</dbReference>
<accession>X1BQZ6</accession>
<evidence type="ECO:0000313" key="1">
    <source>
        <dbReference type="EMBL" id="GAG74581.1"/>
    </source>
</evidence>
<dbReference type="CDD" id="cd01029">
    <property type="entry name" value="TOPRIM_primases"/>
    <property type="match status" value="1"/>
</dbReference>
<feature type="non-terminal residue" evidence="1">
    <location>
        <position position="1"/>
    </location>
</feature>
<proteinExistence type="predicted"/>
<comment type="caution">
    <text evidence="1">The sequence shown here is derived from an EMBL/GenBank/DDBJ whole genome shotgun (WGS) entry which is preliminary data.</text>
</comment>
<dbReference type="InterPro" id="IPR036390">
    <property type="entry name" value="WH_DNA-bd_sf"/>
</dbReference>
<dbReference type="Pfam" id="PF13481">
    <property type="entry name" value="AAA_25"/>
    <property type="match status" value="1"/>
</dbReference>
<dbReference type="Gene3D" id="3.40.1360.10">
    <property type="match status" value="1"/>
</dbReference>
<dbReference type="Gene3D" id="3.40.50.300">
    <property type="entry name" value="P-loop containing nucleotide triphosphate hydrolases"/>
    <property type="match status" value="1"/>
</dbReference>
<dbReference type="InterPro" id="IPR034154">
    <property type="entry name" value="TOPRIM_DnaG/twinkle"/>
</dbReference>